<reference evidence="2" key="1">
    <citation type="journal article" date="2018" name="BMC Genomics">
        <title>Genomic insights into host adaptation between the wheat stripe rust pathogen (Puccinia striiformis f. sp. tritici) and the barley stripe rust pathogen (Puccinia striiformis f. sp. hordei).</title>
        <authorList>
            <person name="Xia C."/>
            <person name="Wang M."/>
            <person name="Yin C."/>
            <person name="Cornejo O.E."/>
            <person name="Hulbert S.H."/>
            <person name="Chen X."/>
        </authorList>
    </citation>
    <scope>NUCLEOTIDE SEQUENCE [LARGE SCALE GENOMIC DNA]</scope>
    <source>
        <strain evidence="2">93-210</strain>
    </source>
</reference>
<reference evidence="1 2" key="3">
    <citation type="journal article" date="2022" name="Microbiol. Spectr.">
        <title>Folding features and dynamics of 3D genome architecture in plant fungal pathogens.</title>
        <authorList>
            <person name="Xia C."/>
        </authorList>
    </citation>
    <scope>NUCLEOTIDE SEQUENCE [LARGE SCALE GENOMIC DNA]</scope>
    <source>
        <strain evidence="1 2">93-210</strain>
    </source>
</reference>
<evidence type="ECO:0000313" key="1">
    <source>
        <dbReference type="EMBL" id="KAI7942102.1"/>
    </source>
</evidence>
<comment type="caution">
    <text evidence="1">The sequence shown here is derived from an EMBL/GenBank/DDBJ whole genome shotgun (WGS) entry which is preliminary data.</text>
</comment>
<name>A0ACC0DZG5_9BASI</name>
<gene>
    <name evidence="1" type="ORF">MJO28_012129</name>
</gene>
<organism evidence="1 2">
    <name type="scientific">Puccinia striiformis f. sp. tritici</name>
    <dbReference type="NCBI Taxonomy" id="168172"/>
    <lineage>
        <taxon>Eukaryota</taxon>
        <taxon>Fungi</taxon>
        <taxon>Dikarya</taxon>
        <taxon>Basidiomycota</taxon>
        <taxon>Pucciniomycotina</taxon>
        <taxon>Pucciniomycetes</taxon>
        <taxon>Pucciniales</taxon>
        <taxon>Pucciniaceae</taxon>
        <taxon>Puccinia</taxon>
    </lineage>
</organism>
<protein>
    <submittedName>
        <fullName evidence="1">Uncharacterized protein</fullName>
    </submittedName>
</protein>
<keyword evidence="2" id="KW-1185">Reference proteome</keyword>
<sequence>MNSELCFELPGSTEAIHHKEGGVSSTESSSQYENDEDDGMRRKAGHQNSNEAATEGAELGH</sequence>
<dbReference type="Proteomes" id="UP001060170">
    <property type="component" value="Chromosome 12"/>
</dbReference>
<dbReference type="EMBL" id="CM045876">
    <property type="protein sequence ID" value="KAI7942102.1"/>
    <property type="molecule type" value="Genomic_DNA"/>
</dbReference>
<accession>A0ACC0DZG5</accession>
<proteinExistence type="predicted"/>
<evidence type="ECO:0000313" key="2">
    <source>
        <dbReference type="Proteomes" id="UP001060170"/>
    </source>
</evidence>
<reference evidence="2" key="2">
    <citation type="journal article" date="2018" name="Mol. Plant Microbe Interact.">
        <title>Genome sequence resources for the wheat stripe rust pathogen (Puccinia striiformis f. sp. tritici) and the barley stripe rust pathogen (Puccinia striiformis f. sp. hordei).</title>
        <authorList>
            <person name="Xia C."/>
            <person name="Wang M."/>
            <person name="Yin C."/>
            <person name="Cornejo O.E."/>
            <person name="Hulbert S.H."/>
            <person name="Chen X."/>
        </authorList>
    </citation>
    <scope>NUCLEOTIDE SEQUENCE [LARGE SCALE GENOMIC DNA]</scope>
    <source>
        <strain evidence="2">93-210</strain>
    </source>
</reference>